<dbReference type="PANTHER" id="PTHR34136">
    <property type="match status" value="1"/>
</dbReference>
<protein>
    <recommendedName>
        <fullName evidence="4">Glycosyltransferase</fullName>
    </recommendedName>
</protein>
<accession>A0A0F8Z213</accession>
<evidence type="ECO:0008006" key="4">
    <source>
        <dbReference type="Google" id="ProtNLM"/>
    </source>
</evidence>
<dbReference type="EMBL" id="LAZR01066138">
    <property type="protein sequence ID" value="KKK54161.1"/>
    <property type="molecule type" value="Genomic_DNA"/>
</dbReference>
<dbReference type="Pfam" id="PF03808">
    <property type="entry name" value="Glyco_tran_WecG"/>
    <property type="match status" value="1"/>
</dbReference>
<dbReference type="InterPro" id="IPR004629">
    <property type="entry name" value="WecG_TagA_CpsF"/>
</dbReference>
<dbReference type="NCBIfam" id="TIGR00696">
    <property type="entry name" value="wecG_tagA_cpsF"/>
    <property type="match status" value="1"/>
</dbReference>
<dbReference type="GO" id="GO:0016758">
    <property type="term" value="F:hexosyltransferase activity"/>
    <property type="evidence" value="ECO:0007669"/>
    <property type="project" value="TreeGrafter"/>
</dbReference>
<keyword evidence="2" id="KW-0808">Transferase</keyword>
<sequence>ACVERINRSGVRILFVGLGCPKQELWMADHAGRLGAVMLGVGAAFDFIAGRKKQAPTWMQRAGLEWLFRLWSEPRRLFRRYVYHNPRFVVLAGLQLVGLAFRCRDIGSSNH</sequence>
<evidence type="ECO:0000256" key="1">
    <source>
        <dbReference type="ARBA" id="ARBA00022676"/>
    </source>
</evidence>
<reference evidence="3" key="1">
    <citation type="journal article" date="2015" name="Nature">
        <title>Complex archaea that bridge the gap between prokaryotes and eukaryotes.</title>
        <authorList>
            <person name="Spang A."/>
            <person name="Saw J.H."/>
            <person name="Jorgensen S.L."/>
            <person name="Zaremba-Niedzwiedzka K."/>
            <person name="Martijn J."/>
            <person name="Lind A.E."/>
            <person name="van Eijk R."/>
            <person name="Schleper C."/>
            <person name="Guy L."/>
            <person name="Ettema T.J."/>
        </authorList>
    </citation>
    <scope>NUCLEOTIDE SEQUENCE</scope>
</reference>
<comment type="caution">
    <text evidence="3">The sequence shown here is derived from an EMBL/GenBank/DDBJ whole genome shotgun (WGS) entry which is preliminary data.</text>
</comment>
<feature type="non-terminal residue" evidence="3">
    <location>
        <position position="1"/>
    </location>
</feature>
<organism evidence="3">
    <name type="scientific">marine sediment metagenome</name>
    <dbReference type="NCBI Taxonomy" id="412755"/>
    <lineage>
        <taxon>unclassified sequences</taxon>
        <taxon>metagenomes</taxon>
        <taxon>ecological metagenomes</taxon>
    </lineage>
</organism>
<evidence type="ECO:0000313" key="3">
    <source>
        <dbReference type="EMBL" id="KKK54161.1"/>
    </source>
</evidence>
<proteinExistence type="predicted"/>
<dbReference type="AlphaFoldDB" id="A0A0F8Z213"/>
<gene>
    <name evidence="3" type="ORF">LCGC14_3087540</name>
</gene>
<dbReference type="PANTHER" id="PTHR34136:SF1">
    <property type="entry name" value="UDP-N-ACETYL-D-MANNOSAMINURONIC ACID TRANSFERASE"/>
    <property type="match status" value="1"/>
</dbReference>
<evidence type="ECO:0000256" key="2">
    <source>
        <dbReference type="ARBA" id="ARBA00022679"/>
    </source>
</evidence>
<name>A0A0F8Z213_9ZZZZ</name>
<keyword evidence="1" id="KW-0328">Glycosyltransferase</keyword>
<dbReference type="CDD" id="cd06533">
    <property type="entry name" value="Glyco_transf_WecG_TagA"/>
    <property type="match status" value="1"/>
</dbReference>